<evidence type="ECO:0000256" key="3">
    <source>
        <dbReference type="ARBA" id="ARBA00011037"/>
    </source>
</evidence>
<dbReference type="NCBIfam" id="NF003806">
    <property type="entry name" value="PRK05395.1-3"/>
    <property type="match status" value="1"/>
</dbReference>
<feature type="binding site" evidence="7 9">
    <location>
        <position position="73"/>
    </location>
    <ligand>
        <name>substrate</name>
    </ligand>
</feature>
<dbReference type="GO" id="GO:0003855">
    <property type="term" value="F:3-dehydroquinate dehydratase activity"/>
    <property type="evidence" value="ECO:0007669"/>
    <property type="project" value="UniProtKB-UniRule"/>
</dbReference>
<keyword evidence="6 7" id="KW-0456">Lyase</keyword>
<dbReference type="GO" id="GO:0009423">
    <property type="term" value="P:chorismate biosynthetic process"/>
    <property type="evidence" value="ECO:0007669"/>
    <property type="project" value="UniProtKB-UniRule"/>
</dbReference>
<evidence type="ECO:0000256" key="4">
    <source>
        <dbReference type="ARBA" id="ARBA00011193"/>
    </source>
</evidence>
<dbReference type="PIRSF" id="PIRSF001399">
    <property type="entry name" value="DHquinase_II"/>
    <property type="match status" value="1"/>
</dbReference>
<organism evidence="11 12">
    <name type="scientific">Blastococcus aurantiacus</name>
    <dbReference type="NCBI Taxonomy" id="1550231"/>
    <lineage>
        <taxon>Bacteria</taxon>
        <taxon>Bacillati</taxon>
        <taxon>Actinomycetota</taxon>
        <taxon>Actinomycetes</taxon>
        <taxon>Geodermatophilales</taxon>
        <taxon>Geodermatophilaceae</taxon>
        <taxon>Blastococcus</taxon>
    </lineage>
</organism>
<feature type="binding site" evidence="7 9">
    <location>
        <position position="110"/>
    </location>
    <ligand>
        <name>substrate</name>
    </ligand>
</feature>
<evidence type="ECO:0000256" key="10">
    <source>
        <dbReference type="PIRSR" id="PIRSR001399-3"/>
    </source>
</evidence>
<dbReference type="OrthoDB" id="9790793at2"/>
<keyword evidence="7" id="KW-0028">Amino-acid biosynthesis</keyword>
<dbReference type="PANTHER" id="PTHR21272">
    <property type="entry name" value="CATABOLIC 3-DEHYDROQUINASE"/>
    <property type="match status" value="1"/>
</dbReference>
<keyword evidence="12" id="KW-1185">Reference proteome</keyword>
<evidence type="ECO:0000256" key="6">
    <source>
        <dbReference type="ARBA" id="ARBA00023239"/>
    </source>
</evidence>
<dbReference type="RefSeq" id="WP_091769632.1">
    <property type="nucleotide sequence ID" value="NZ_FNBT01000007.1"/>
</dbReference>
<dbReference type="GO" id="GO:0009073">
    <property type="term" value="P:aromatic amino acid family biosynthetic process"/>
    <property type="evidence" value="ECO:0007669"/>
    <property type="project" value="UniProtKB-KW"/>
</dbReference>
<dbReference type="Pfam" id="PF01220">
    <property type="entry name" value="DHquinase_II"/>
    <property type="match status" value="1"/>
</dbReference>
<feature type="active site" description="Proton donor" evidence="7 8">
    <location>
        <position position="99"/>
    </location>
</feature>
<feature type="binding site" evidence="7 9">
    <location>
        <position position="86"/>
    </location>
    <ligand>
        <name>substrate</name>
    </ligand>
</feature>
<feature type="site" description="Transition state stabilizer" evidence="7 10">
    <location>
        <position position="17"/>
    </location>
</feature>
<dbReference type="NCBIfam" id="TIGR01088">
    <property type="entry name" value="aroQ"/>
    <property type="match status" value="1"/>
</dbReference>
<dbReference type="InterPro" id="IPR001874">
    <property type="entry name" value="DHquinase_II"/>
</dbReference>
<comment type="pathway">
    <text evidence="2 7">Metabolic intermediate biosynthesis; chorismate biosynthesis; chorismate from D-erythrose 4-phosphate and phosphoenolpyruvate: step 3/7.</text>
</comment>
<evidence type="ECO:0000256" key="7">
    <source>
        <dbReference type="HAMAP-Rule" id="MF_00169"/>
    </source>
</evidence>
<dbReference type="NCBIfam" id="NF003805">
    <property type="entry name" value="PRK05395.1-2"/>
    <property type="match status" value="1"/>
</dbReference>
<dbReference type="STRING" id="1550231.SAMN05660662_3489"/>
<dbReference type="Gene3D" id="3.40.50.9100">
    <property type="entry name" value="Dehydroquinase, class II"/>
    <property type="match status" value="1"/>
</dbReference>
<gene>
    <name evidence="7" type="primary">aroQ</name>
    <name evidence="11" type="ORF">SAMN05660662_3489</name>
</gene>
<feature type="binding site" evidence="7 9">
    <location>
        <begin position="100"/>
        <end position="101"/>
    </location>
    <ligand>
        <name>substrate</name>
    </ligand>
</feature>
<evidence type="ECO:0000256" key="9">
    <source>
        <dbReference type="PIRSR" id="PIRSR001399-2"/>
    </source>
</evidence>
<comment type="function">
    <text evidence="7">Catalyzes a trans-dehydration via an enolate intermediate.</text>
</comment>
<dbReference type="InterPro" id="IPR036441">
    <property type="entry name" value="DHquinase_II_sf"/>
</dbReference>
<feature type="binding site" evidence="7 9">
    <location>
        <position position="79"/>
    </location>
    <ligand>
        <name>substrate</name>
    </ligand>
</feature>
<feature type="active site" description="Proton acceptor" evidence="7 8">
    <location>
        <position position="22"/>
    </location>
</feature>
<sequence>MTIQVLNGANLGRLGTREPEIYGSTTYAQLVDVIETTARELELDVVVRQTDDEAELLRWIHEATDAGHPVVLNPASWSHTSVALHDALAALNTPLVEVHISNIHKREAFRHHSYVSAVADGVIAGLGVEGYVLALQWMSLRGHR</sequence>
<dbReference type="GO" id="GO:0008652">
    <property type="term" value="P:amino acid biosynthetic process"/>
    <property type="evidence" value="ECO:0007669"/>
    <property type="project" value="UniProtKB-KW"/>
</dbReference>
<comment type="subunit">
    <text evidence="4 7">Homododecamer.</text>
</comment>
<evidence type="ECO:0000256" key="2">
    <source>
        <dbReference type="ARBA" id="ARBA00004902"/>
    </source>
</evidence>
<keyword evidence="7" id="KW-0057">Aromatic amino acid biosynthesis</keyword>
<dbReference type="NCBIfam" id="NF003807">
    <property type="entry name" value="PRK05395.1-4"/>
    <property type="match status" value="1"/>
</dbReference>
<comment type="similarity">
    <text evidence="3 7">Belongs to the type-II 3-dehydroquinase family.</text>
</comment>
<dbReference type="PANTHER" id="PTHR21272:SF3">
    <property type="entry name" value="CATABOLIC 3-DEHYDROQUINASE"/>
    <property type="match status" value="1"/>
</dbReference>
<proteinExistence type="inferred from homology"/>
<dbReference type="AlphaFoldDB" id="A0A1G7P6L7"/>
<evidence type="ECO:0000313" key="11">
    <source>
        <dbReference type="EMBL" id="SDF81883.1"/>
    </source>
</evidence>
<dbReference type="CDD" id="cd00466">
    <property type="entry name" value="DHQase_II"/>
    <property type="match status" value="1"/>
</dbReference>
<dbReference type="SUPFAM" id="SSF52304">
    <property type="entry name" value="Type II 3-dehydroquinate dehydratase"/>
    <property type="match status" value="1"/>
</dbReference>
<evidence type="ECO:0000256" key="5">
    <source>
        <dbReference type="ARBA" id="ARBA00012060"/>
    </source>
</evidence>
<name>A0A1G7P6L7_9ACTN</name>
<dbReference type="EC" id="4.2.1.10" evidence="5 7"/>
<reference evidence="12" key="1">
    <citation type="submission" date="2016-10" db="EMBL/GenBank/DDBJ databases">
        <authorList>
            <person name="Varghese N."/>
            <person name="Submissions S."/>
        </authorList>
    </citation>
    <scope>NUCLEOTIDE SEQUENCE [LARGE SCALE GENOMIC DNA]</scope>
    <source>
        <strain evidence="12">DSM 44268</strain>
    </source>
</reference>
<protein>
    <recommendedName>
        <fullName evidence="5 7">3-dehydroquinate dehydratase</fullName>
        <shortName evidence="7">3-dehydroquinase</shortName>
        <ecNumber evidence="5 7">4.2.1.10</ecNumber>
    </recommendedName>
    <alternativeName>
        <fullName evidence="7">Type II DHQase</fullName>
    </alternativeName>
</protein>
<evidence type="ECO:0000256" key="1">
    <source>
        <dbReference type="ARBA" id="ARBA00001864"/>
    </source>
</evidence>
<dbReference type="GO" id="GO:0019631">
    <property type="term" value="P:quinate catabolic process"/>
    <property type="evidence" value="ECO:0007669"/>
    <property type="project" value="TreeGrafter"/>
</dbReference>
<evidence type="ECO:0000313" key="12">
    <source>
        <dbReference type="Proteomes" id="UP000199406"/>
    </source>
</evidence>
<dbReference type="UniPathway" id="UPA00053">
    <property type="reaction ID" value="UER00086"/>
</dbReference>
<accession>A0A1G7P6L7</accession>
<dbReference type="HAMAP" id="MF_00169">
    <property type="entry name" value="AroQ"/>
    <property type="match status" value="1"/>
</dbReference>
<dbReference type="Proteomes" id="UP000199406">
    <property type="component" value="Unassembled WGS sequence"/>
</dbReference>
<comment type="catalytic activity">
    <reaction evidence="1 7">
        <text>3-dehydroquinate = 3-dehydroshikimate + H2O</text>
        <dbReference type="Rhea" id="RHEA:21096"/>
        <dbReference type="ChEBI" id="CHEBI:15377"/>
        <dbReference type="ChEBI" id="CHEBI:16630"/>
        <dbReference type="ChEBI" id="CHEBI:32364"/>
        <dbReference type="EC" id="4.2.1.10"/>
    </reaction>
</comment>
<dbReference type="EMBL" id="FNBT01000007">
    <property type="protein sequence ID" value="SDF81883.1"/>
    <property type="molecule type" value="Genomic_DNA"/>
</dbReference>
<evidence type="ECO:0000256" key="8">
    <source>
        <dbReference type="PIRSR" id="PIRSR001399-1"/>
    </source>
</evidence>